<dbReference type="PRINTS" id="PR00389">
    <property type="entry name" value="PHPHLIPASEA2"/>
</dbReference>
<dbReference type="InterPro" id="IPR001211">
    <property type="entry name" value="PLA2"/>
</dbReference>
<dbReference type="CDD" id="cd00125">
    <property type="entry name" value="PLA2c"/>
    <property type="match status" value="1"/>
</dbReference>
<feature type="active site" evidence="4">
    <location>
        <position position="116"/>
    </location>
</feature>
<dbReference type="EnsemblMetazoa" id="G21593.2">
    <property type="protein sequence ID" value="G21593.2:cds"/>
    <property type="gene ID" value="G21593"/>
</dbReference>
<keyword evidence="2 8" id="KW-0964">Secreted</keyword>
<comment type="cofactor">
    <cofactor evidence="5">
        <name>Ca(2+)</name>
        <dbReference type="ChEBI" id="CHEBI:29108"/>
    </cofactor>
    <text evidence="5">Binds 1 Ca(2+) ion per subunit.</text>
</comment>
<name>A0A8W8K497_MAGGI</name>
<feature type="disulfide bond" evidence="6">
    <location>
        <begin position="102"/>
        <end position="113"/>
    </location>
</feature>
<dbReference type="GO" id="GO:0050482">
    <property type="term" value="P:arachidonate secretion"/>
    <property type="evidence" value="ECO:0007669"/>
    <property type="project" value="InterPro"/>
</dbReference>
<feature type="chain" id="PRO_5036516115" description="Phospholipase A2" evidence="8">
    <location>
        <begin position="20"/>
        <end position="204"/>
    </location>
</feature>
<dbReference type="AlphaFoldDB" id="A0A8W8K497"/>
<keyword evidence="11" id="KW-1185">Reference proteome</keyword>
<dbReference type="EC" id="3.1.1.4" evidence="8"/>
<dbReference type="GO" id="GO:0005576">
    <property type="term" value="C:extracellular region"/>
    <property type="evidence" value="ECO:0007669"/>
    <property type="project" value="UniProtKB-SubCell"/>
</dbReference>
<sequence length="204" mass="22686">MNRGIFLVLVALAVYGTDAGRRKRDLTQFGHMIYSSTGRDPFEFIDYGNWCGLGGNGSVIDAIDECCFHHDNCYAVIIGIPACGSVYTTKYNFNISKGEIECHDERPCERALCNCDRRASLCFHANRKAYNSTNKGILAKLISKCGGGVLTTPSRSTHVRNADRDLFAVLDFEPSHPKMVALLCYYNNGCYSCIQINIFILPMV</sequence>
<protein>
    <recommendedName>
        <fullName evidence="8">Phospholipase A2</fullName>
        <ecNumber evidence="8">3.1.1.4</ecNumber>
    </recommendedName>
</protein>
<feature type="binding site" evidence="5">
    <location>
        <position position="52"/>
    </location>
    <ligand>
        <name>Ca(2+)</name>
        <dbReference type="ChEBI" id="CHEBI:29108"/>
    </ligand>
</feature>
<evidence type="ECO:0000256" key="8">
    <source>
        <dbReference type="RuleBase" id="RU361236"/>
    </source>
</evidence>
<keyword evidence="3 6" id="KW-1015">Disulfide bond</keyword>
<feature type="disulfide bond" evidence="6">
    <location>
        <begin position="66"/>
        <end position="122"/>
    </location>
</feature>
<dbReference type="GO" id="GO:0016042">
    <property type="term" value="P:lipid catabolic process"/>
    <property type="evidence" value="ECO:0007669"/>
    <property type="project" value="InterPro"/>
</dbReference>
<evidence type="ECO:0000256" key="6">
    <source>
        <dbReference type="PIRSR" id="PIRSR601211-3"/>
    </source>
</evidence>
<keyword evidence="5" id="KW-0479">Metal-binding</keyword>
<dbReference type="InterPro" id="IPR033113">
    <property type="entry name" value="PLA2_histidine"/>
</dbReference>
<feature type="signal peptide" evidence="8">
    <location>
        <begin position="1"/>
        <end position="19"/>
    </location>
</feature>
<evidence type="ECO:0000313" key="10">
    <source>
        <dbReference type="EnsemblMetazoa" id="G21593.2:cds"/>
    </source>
</evidence>
<evidence type="ECO:0000256" key="3">
    <source>
        <dbReference type="ARBA" id="ARBA00023157"/>
    </source>
</evidence>
<feature type="domain" description="Phospholipase A2-like central" evidence="9">
    <location>
        <begin position="25"/>
        <end position="144"/>
    </location>
</feature>
<dbReference type="GO" id="GO:0006644">
    <property type="term" value="P:phospholipid metabolic process"/>
    <property type="evidence" value="ECO:0007669"/>
    <property type="project" value="InterPro"/>
</dbReference>
<dbReference type="PANTHER" id="PTHR11716:SF100">
    <property type="entry name" value="PHOSPHOLIPASE A2"/>
    <property type="match status" value="1"/>
</dbReference>
<keyword evidence="8" id="KW-0732">Signal</keyword>
<proteinExistence type="inferred from homology"/>
<keyword evidence="8" id="KW-0443">Lipid metabolism</keyword>
<feature type="disulfide bond" evidence="6">
    <location>
        <begin position="73"/>
        <end position="115"/>
    </location>
</feature>
<feature type="disulfide bond" evidence="6">
    <location>
        <begin position="51"/>
        <end position="67"/>
    </location>
</feature>
<feature type="binding site" evidence="5">
    <location>
        <position position="71"/>
    </location>
    <ligand>
        <name>Ca(2+)</name>
        <dbReference type="ChEBI" id="CHEBI:29108"/>
    </ligand>
</feature>
<dbReference type="PROSITE" id="PS00118">
    <property type="entry name" value="PA2_HIS"/>
    <property type="match status" value="1"/>
</dbReference>
<evidence type="ECO:0000256" key="4">
    <source>
        <dbReference type="PIRSR" id="PIRSR601211-1"/>
    </source>
</evidence>
<feature type="binding site" evidence="5">
    <location>
        <position position="54"/>
    </location>
    <ligand>
        <name>Ca(2+)</name>
        <dbReference type="ChEBI" id="CHEBI:29108"/>
    </ligand>
</feature>
<feature type="active site" evidence="4">
    <location>
        <position position="70"/>
    </location>
</feature>
<dbReference type="Proteomes" id="UP000005408">
    <property type="component" value="Unassembled WGS sequence"/>
</dbReference>
<comment type="catalytic activity">
    <reaction evidence="8">
        <text>a 1,2-diacyl-sn-glycero-3-phosphocholine + H2O = a 1-acyl-sn-glycero-3-phosphocholine + a fatty acid + H(+)</text>
        <dbReference type="Rhea" id="RHEA:15801"/>
        <dbReference type="ChEBI" id="CHEBI:15377"/>
        <dbReference type="ChEBI" id="CHEBI:15378"/>
        <dbReference type="ChEBI" id="CHEBI:28868"/>
        <dbReference type="ChEBI" id="CHEBI:57643"/>
        <dbReference type="ChEBI" id="CHEBI:58168"/>
        <dbReference type="EC" id="3.1.1.4"/>
    </reaction>
</comment>
<evidence type="ECO:0000313" key="11">
    <source>
        <dbReference type="Proteomes" id="UP000005408"/>
    </source>
</evidence>
<evidence type="ECO:0000256" key="7">
    <source>
        <dbReference type="RuleBase" id="RU003654"/>
    </source>
</evidence>
<accession>A0A8W8K497</accession>
<dbReference type="PROSITE" id="PS00119">
    <property type="entry name" value="PA2_ASP"/>
    <property type="match status" value="1"/>
</dbReference>
<dbReference type="Gene3D" id="1.20.90.10">
    <property type="entry name" value="Phospholipase A2 domain"/>
    <property type="match status" value="1"/>
</dbReference>
<dbReference type="GO" id="GO:0047498">
    <property type="term" value="F:calcium-dependent phospholipase A2 activity"/>
    <property type="evidence" value="ECO:0007669"/>
    <property type="project" value="TreeGrafter"/>
</dbReference>
<comment type="similarity">
    <text evidence="7">Belongs to the phospholipase A2 family.</text>
</comment>
<reference evidence="10" key="1">
    <citation type="submission" date="2022-08" db="UniProtKB">
        <authorList>
            <consortium name="EnsemblMetazoa"/>
        </authorList>
    </citation>
    <scope>IDENTIFICATION</scope>
    <source>
        <strain evidence="10">05x7-T-G4-1.051#20</strain>
    </source>
</reference>
<comment type="subcellular location">
    <subcellularLocation>
        <location evidence="1 8">Secreted</location>
    </subcellularLocation>
</comment>
<evidence type="ECO:0000259" key="9">
    <source>
        <dbReference type="SMART" id="SM00085"/>
    </source>
</evidence>
<evidence type="ECO:0000256" key="2">
    <source>
        <dbReference type="ARBA" id="ARBA00022525"/>
    </source>
</evidence>
<dbReference type="InterPro" id="IPR016090">
    <property type="entry name" value="PLA2-like_dom"/>
</dbReference>
<dbReference type="PANTHER" id="PTHR11716">
    <property type="entry name" value="PHOSPHOLIPASE A2 FAMILY MEMBER"/>
    <property type="match status" value="1"/>
</dbReference>
<dbReference type="GO" id="GO:0005543">
    <property type="term" value="F:phospholipid binding"/>
    <property type="evidence" value="ECO:0007669"/>
    <property type="project" value="TreeGrafter"/>
</dbReference>
<keyword evidence="8" id="KW-0378">Hydrolase</keyword>
<evidence type="ECO:0000256" key="5">
    <source>
        <dbReference type="PIRSR" id="PIRSR601211-2"/>
    </source>
</evidence>
<dbReference type="InterPro" id="IPR033112">
    <property type="entry name" value="PLA2_Asp_AS"/>
</dbReference>
<keyword evidence="5 8" id="KW-0106">Calcium</keyword>
<organism evidence="10 11">
    <name type="scientific">Magallana gigas</name>
    <name type="common">Pacific oyster</name>
    <name type="synonym">Crassostrea gigas</name>
    <dbReference type="NCBI Taxonomy" id="29159"/>
    <lineage>
        <taxon>Eukaryota</taxon>
        <taxon>Metazoa</taxon>
        <taxon>Spiralia</taxon>
        <taxon>Lophotrochozoa</taxon>
        <taxon>Mollusca</taxon>
        <taxon>Bivalvia</taxon>
        <taxon>Autobranchia</taxon>
        <taxon>Pteriomorphia</taxon>
        <taxon>Ostreida</taxon>
        <taxon>Ostreoidea</taxon>
        <taxon>Ostreidae</taxon>
        <taxon>Magallana</taxon>
    </lineage>
</organism>
<dbReference type="InterPro" id="IPR036444">
    <property type="entry name" value="PLipase_A2_dom_sf"/>
</dbReference>
<dbReference type="GO" id="GO:0005509">
    <property type="term" value="F:calcium ion binding"/>
    <property type="evidence" value="ECO:0007669"/>
    <property type="project" value="InterPro"/>
</dbReference>
<dbReference type="SMART" id="SM00085">
    <property type="entry name" value="PA2c"/>
    <property type="match status" value="1"/>
</dbReference>
<feature type="disulfide bond" evidence="6">
    <location>
        <begin position="83"/>
        <end position="108"/>
    </location>
</feature>
<dbReference type="SUPFAM" id="SSF48619">
    <property type="entry name" value="Phospholipase A2, PLA2"/>
    <property type="match status" value="1"/>
</dbReference>
<evidence type="ECO:0000256" key="1">
    <source>
        <dbReference type="ARBA" id="ARBA00004613"/>
    </source>
</evidence>
<dbReference type="Pfam" id="PF00068">
    <property type="entry name" value="Phospholip_A2_1"/>
    <property type="match status" value="1"/>
</dbReference>